<evidence type="ECO:0000313" key="3">
    <source>
        <dbReference type="Proteomes" id="UP000886595"/>
    </source>
</evidence>
<sequence length="115" mass="12615">MANLFFYKNPKHQISAGTEPSKKSEIVRPRLPAETRSPSLPLILAAGRHRVHDVETCAEQQAQPKSHHDVPSEAITFLHRSTQVAHTPFSSTVGFRCGSHAPSSVVAIDFRPPPS</sequence>
<evidence type="ECO:0000256" key="1">
    <source>
        <dbReference type="SAM" id="MobiDB-lite"/>
    </source>
</evidence>
<comment type="caution">
    <text evidence="2">The sequence shown here is derived from an EMBL/GenBank/DDBJ whole genome shotgun (WGS) entry which is preliminary data.</text>
</comment>
<feature type="compositionally biased region" description="Basic and acidic residues" evidence="1">
    <location>
        <begin position="20"/>
        <end position="32"/>
    </location>
</feature>
<dbReference type="EMBL" id="JAAMPC010000007">
    <property type="protein sequence ID" value="KAG2301955.1"/>
    <property type="molecule type" value="Genomic_DNA"/>
</dbReference>
<feature type="region of interest" description="Disordered" evidence="1">
    <location>
        <begin position="13"/>
        <end position="32"/>
    </location>
</feature>
<protein>
    <submittedName>
        <fullName evidence="2">Uncharacterized protein</fullName>
    </submittedName>
</protein>
<dbReference type="AlphaFoldDB" id="A0A8X7S8P7"/>
<accession>A0A8X7S8P7</accession>
<dbReference type="Proteomes" id="UP000886595">
    <property type="component" value="Unassembled WGS sequence"/>
</dbReference>
<organism evidence="2 3">
    <name type="scientific">Brassica carinata</name>
    <name type="common">Ethiopian mustard</name>
    <name type="synonym">Abyssinian cabbage</name>
    <dbReference type="NCBI Taxonomy" id="52824"/>
    <lineage>
        <taxon>Eukaryota</taxon>
        <taxon>Viridiplantae</taxon>
        <taxon>Streptophyta</taxon>
        <taxon>Embryophyta</taxon>
        <taxon>Tracheophyta</taxon>
        <taxon>Spermatophyta</taxon>
        <taxon>Magnoliopsida</taxon>
        <taxon>eudicotyledons</taxon>
        <taxon>Gunneridae</taxon>
        <taxon>Pentapetalae</taxon>
        <taxon>rosids</taxon>
        <taxon>malvids</taxon>
        <taxon>Brassicales</taxon>
        <taxon>Brassicaceae</taxon>
        <taxon>Brassiceae</taxon>
        <taxon>Brassica</taxon>
    </lineage>
</organism>
<proteinExistence type="predicted"/>
<reference evidence="2 3" key="1">
    <citation type="submission" date="2020-02" db="EMBL/GenBank/DDBJ databases">
        <authorList>
            <person name="Ma Q."/>
            <person name="Huang Y."/>
            <person name="Song X."/>
            <person name="Pei D."/>
        </authorList>
    </citation>
    <scope>NUCLEOTIDE SEQUENCE [LARGE SCALE GENOMIC DNA]</scope>
    <source>
        <strain evidence="2">Sxm20200214</strain>
        <tissue evidence="2">Leaf</tissue>
    </source>
</reference>
<gene>
    <name evidence="2" type="ORF">Bca52824_030606</name>
</gene>
<name>A0A8X7S8P7_BRACI</name>
<keyword evidence="3" id="KW-1185">Reference proteome</keyword>
<evidence type="ECO:0000313" key="2">
    <source>
        <dbReference type="EMBL" id="KAG2301955.1"/>
    </source>
</evidence>